<dbReference type="AlphaFoldDB" id="A0A2T3NTH6"/>
<sequence>MKKLEQIDQQLEWVLAASDDVDSVQLQQLLEQRELVLQQLMAEPDKLEKQRWQQAIERTSGILERIRQHRERSAAQVQRLQHGQRSMQVYNKFR</sequence>
<evidence type="ECO:0000313" key="1">
    <source>
        <dbReference type="EMBL" id="PSW19549.1"/>
    </source>
</evidence>
<reference evidence="1 2" key="1">
    <citation type="submission" date="2018-01" db="EMBL/GenBank/DDBJ databases">
        <title>Whole genome sequencing of Histamine producing bacteria.</title>
        <authorList>
            <person name="Butler K."/>
        </authorList>
    </citation>
    <scope>NUCLEOTIDE SEQUENCE [LARGE SCALE GENOMIC DNA]</scope>
    <source>
        <strain evidence="1 2">DSM 100436</strain>
    </source>
</reference>
<keyword evidence="1" id="KW-0966">Cell projection</keyword>
<dbReference type="EMBL" id="PYMA01000006">
    <property type="protein sequence ID" value="PSW19549.1"/>
    <property type="molecule type" value="Genomic_DNA"/>
</dbReference>
<organism evidence="1 2">
    <name type="scientific">Photobacterium sanctipauli</name>
    <dbReference type="NCBI Taxonomy" id="1342794"/>
    <lineage>
        <taxon>Bacteria</taxon>
        <taxon>Pseudomonadati</taxon>
        <taxon>Pseudomonadota</taxon>
        <taxon>Gammaproteobacteria</taxon>
        <taxon>Vibrionales</taxon>
        <taxon>Vibrionaceae</taxon>
        <taxon>Photobacterium</taxon>
    </lineage>
</organism>
<comment type="caution">
    <text evidence="1">The sequence shown here is derived from an EMBL/GenBank/DDBJ whole genome shotgun (WGS) entry which is preliminary data.</text>
</comment>
<gene>
    <name evidence="1" type="ORF">C9I98_11585</name>
</gene>
<protein>
    <submittedName>
        <fullName evidence="1">Flagellar rod protein FlaI</fullName>
    </submittedName>
</protein>
<dbReference type="OrthoDB" id="5816916at2"/>
<name>A0A2T3NTH6_9GAMM</name>
<dbReference type="Proteomes" id="UP000241771">
    <property type="component" value="Unassembled WGS sequence"/>
</dbReference>
<accession>A0A2T3NTH6</accession>
<keyword evidence="2" id="KW-1185">Reference proteome</keyword>
<keyword evidence="1" id="KW-0282">Flagellum</keyword>
<dbReference type="RefSeq" id="WP_036821032.1">
    <property type="nucleotide sequence ID" value="NZ_JGVO01000308.1"/>
</dbReference>
<keyword evidence="1" id="KW-0969">Cilium</keyword>
<evidence type="ECO:0000313" key="2">
    <source>
        <dbReference type="Proteomes" id="UP000241771"/>
    </source>
</evidence>
<proteinExistence type="predicted"/>